<evidence type="ECO:0000313" key="10">
    <source>
        <dbReference type="Proteomes" id="UP000242715"/>
    </source>
</evidence>
<sequence length="180" mass="20795">MKEEREPKLEKEPEAMPPSSKSDDEDVLSTRLDIHTKSTSKPWENGELSSSSYKATGESSSQNTTCEPLSKNYVTGKPLSQNATNEPLPEQKMREFPCHYCDKKFSTSQAFGGHQNTHKREREFKKMEEQRREEQMNSTMRFISTNQSYLYPFSSPIHYQGYSYLRNANLTHPTSAHMNN</sequence>
<dbReference type="GO" id="GO:0005634">
    <property type="term" value="C:nucleus"/>
    <property type="evidence" value="ECO:0007669"/>
    <property type="project" value="UniProtKB-SubCell"/>
</dbReference>
<keyword evidence="5" id="KW-0539">Nucleus</keyword>
<keyword evidence="3 6" id="KW-0863">Zinc-finger</keyword>
<evidence type="ECO:0000259" key="8">
    <source>
        <dbReference type="PROSITE" id="PS50157"/>
    </source>
</evidence>
<evidence type="ECO:0000256" key="3">
    <source>
        <dbReference type="ARBA" id="ARBA00022771"/>
    </source>
</evidence>
<keyword evidence="2" id="KW-0479">Metal-binding</keyword>
<accession>A0A2Z6PRX5</accession>
<name>A0A2Z6PRX5_TRISU</name>
<dbReference type="GO" id="GO:0008270">
    <property type="term" value="F:zinc ion binding"/>
    <property type="evidence" value="ECO:0007669"/>
    <property type="project" value="UniProtKB-KW"/>
</dbReference>
<keyword evidence="10" id="KW-1185">Reference proteome</keyword>
<reference evidence="10" key="1">
    <citation type="journal article" date="2017" name="Front. Plant Sci.">
        <title>Climate Clever Clovers: New Paradigm to Reduce the Environmental Footprint of Ruminants by Breeding Low Methanogenic Forages Utilizing Haplotype Variation.</title>
        <authorList>
            <person name="Kaur P."/>
            <person name="Appels R."/>
            <person name="Bayer P.E."/>
            <person name="Keeble-Gagnere G."/>
            <person name="Wang J."/>
            <person name="Hirakawa H."/>
            <person name="Shirasawa K."/>
            <person name="Vercoe P."/>
            <person name="Stefanova K."/>
            <person name="Durmic Z."/>
            <person name="Nichols P."/>
            <person name="Revell C."/>
            <person name="Isobe S.N."/>
            <person name="Edwards D."/>
            <person name="Erskine W."/>
        </authorList>
    </citation>
    <scope>NUCLEOTIDE SEQUENCE [LARGE SCALE GENOMIC DNA]</scope>
    <source>
        <strain evidence="10">cv. Daliak</strain>
    </source>
</reference>
<dbReference type="AlphaFoldDB" id="A0A2Z6PRX5"/>
<dbReference type="OrthoDB" id="772256at2759"/>
<keyword evidence="4" id="KW-0862">Zinc</keyword>
<evidence type="ECO:0000256" key="2">
    <source>
        <dbReference type="ARBA" id="ARBA00022723"/>
    </source>
</evidence>
<dbReference type="PROSITE" id="PS00028">
    <property type="entry name" value="ZINC_FINGER_C2H2_1"/>
    <property type="match status" value="1"/>
</dbReference>
<evidence type="ECO:0000256" key="6">
    <source>
        <dbReference type="PROSITE-ProRule" id="PRU00042"/>
    </source>
</evidence>
<evidence type="ECO:0000256" key="7">
    <source>
        <dbReference type="SAM" id="MobiDB-lite"/>
    </source>
</evidence>
<protein>
    <recommendedName>
        <fullName evidence="8">C2H2-type domain-containing protein</fullName>
    </recommendedName>
</protein>
<gene>
    <name evidence="9" type="ORF">TSUD_329330</name>
</gene>
<feature type="compositionally biased region" description="Basic and acidic residues" evidence="7">
    <location>
        <begin position="1"/>
        <end position="14"/>
    </location>
</feature>
<evidence type="ECO:0000256" key="4">
    <source>
        <dbReference type="ARBA" id="ARBA00022833"/>
    </source>
</evidence>
<dbReference type="PANTHER" id="PTHR47287:SF15">
    <property type="entry name" value="ZINC FINGER PROTEIN 3-LIKE"/>
    <property type="match status" value="1"/>
</dbReference>
<dbReference type="Proteomes" id="UP000242715">
    <property type="component" value="Unassembled WGS sequence"/>
</dbReference>
<evidence type="ECO:0000256" key="1">
    <source>
        <dbReference type="ARBA" id="ARBA00004123"/>
    </source>
</evidence>
<dbReference type="PANTHER" id="PTHR47287">
    <property type="entry name" value="C2H2 AND C2HC ZINC FINGERS SUPERFAMILY PROTEIN"/>
    <property type="match status" value="1"/>
</dbReference>
<dbReference type="GO" id="GO:0009788">
    <property type="term" value="P:negative regulation of abscisic acid-activated signaling pathway"/>
    <property type="evidence" value="ECO:0007669"/>
    <property type="project" value="InterPro"/>
</dbReference>
<dbReference type="EMBL" id="DF974690">
    <property type="protein sequence ID" value="GAU50099.1"/>
    <property type="molecule type" value="Genomic_DNA"/>
</dbReference>
<proteinExistence type="predicted"/>
<dbReference type="InterPro" id="IPR044246">
    <property type="entry name" value="ZFP3-like"/>
</dbReference>
<dbReference type="PROSITE" id="PS50157">
    <property type="entry name" value="ZINC_FINGER_C2H2_2"/>
    <property type="match status" value="1"/>
</dbReference>
<dbReference type="Gene3D" id="3.30.160.60">
    <property type="entry name" value="Classic Zinc Finger"/>
    <property type="match status" value="1"/>
</dbReference>
<feature type="region of interest" description="Disordered" evidence="7">
    <location>
        <begin position="1"/>
        <end position="91"/>
    </location>
</feature>
<feature type="compositionally biased region" description="Polar residues" evidence="7">
    <location>
        <begin position="37"/>
        <end position="67"/>
    </location>
</feature>
<dbReference type="SUPFAM" id="SSF57667">
    <property type="entry name" value="beta-beta-alpha zinc fingers"/>
    <property type="match status" value="1"/>
</dbReference>
<evidence type="ECO:0000256" key="5">
    <source>
        <dbReference type="ARBA" id="ARBA00023242"/>
    </source>
</evidence>
<dbReference type="InterPro" id="IPR013087">
    <property type="entry name" value="Znf_C2H2_type"/>
</dbReference>
<feature type="domain" description="C2H2-type" evidence="8">
    <location>
        <begin position="96"/>
        <end position="123"/>
    </location>
</feature>
<comment type="subcellular location">
    <subcellularLocation>
        <location evidence="1">Nucleus</location>
    </subcellularLocation>
</comment>
<dbReference type="InterPro" id="IPR036236">
    <property type="entry name" value="Znf_C2H2_sf"/>
</dbReference>
<evidence type="ECO:0000313" key="9">
    <source>
        <dbReference type="EMBL" id="GAU50099.1"/>
    </source>
</evidence>
<organism evidence="9 10">
    <name type="scientific">Trifolium subterraneum</name>
    <name type="common">Subterranean clover</name>
    <dbReference type="NCBI Taxonomy" id="3900"/>
    <lineage>
        <taxon>Eukaryota</taxon>
        <taxon>Viridiplantae</taxon>
        <taxon>Streptophyta</taxon>
        <taxon>Embryophyta</taxon>
        <taxon>Tracheophyta</taxon>
        <taxon>Spermatophyta</taxon>
        <taxon>Magnoliopsida</taxon>
        <taxon>eudicotyledons</taxon>
        <taxon>Gunneridae</taxon>
        <taxon>Pentapetalae</taxon>
        <taxon>rosids</taxon>
        <taxon>fabids</taxon>
        <taxon>Fabales</taxon>
        <taxon>Fabaceae</taxon>
        <taxon>Papilionoideae</taxon>
        <taxon>50 kb inversion clade</taxon>
        <taxon>NPAAA clade</taxon>
        <taxon>Hologalegina</taxon>
        <taxon>IRL clade</taxon>
        <taxon>Trifolieae</taxon>
        <taxon>Trifolium</taxon>
    </lineage>
</organism>